<evidence type="ECO:0000313" key="16">
    <source>
        <dbReference type="Proteomes" id="UP000233524"/>
    </source>
</evidence>
<feature type="repeat" description="HEAT" evidence="11">
    <location>
        <begin position="592"/>
        <end position="629"/>
    </location>
</feature>
<dbReference type="GO" id="GO:0030686">
    <property type="term" value="C:90S preribosome"/>
    <property type="evidence" value="ECO:0007669"/>
    <property type="project" value="TreeGrafter"/>
</dbReference>
<dbReference type="InterPro" id="IPR040191">
    <property type="entry name" value="UTP10"/>
</dbReference>
<comment type="subcellular location">
    <subcellularLocation>
        <location evidence="1 12">Nucleus</location>
        <location evidence="1 12">Nucleolus</location>
    </subcellularLocation>
</comment>
<dbReference type="Pfam" id="PF08146">
    <property type="entry name" value="BP28CT"/>
    <property type="match status" value="1"/>
</dbReference>
<dbReference type="InterPro" id="IPR000357">
    <property type="entry name" value="HEAT"/>
</dbReference>
<accession>A0A2N3NHJ0</accession>
<evidence type="ECO:0000256" key="12">
    <source>
        <dbReference type="RuleBase" id="RU367065"/>
    </source>
</evidence>
<feature type="transmembrane region" description="Helical" evidence="12">
    <location>
        <begin position="133"/>
        <end position="155"/>
    </location>
</feature>
<evidence type="ECO:0000256" key="10">
    <source>
        <dbReference type="ARBA" id="ARBA00025076"/>
    </source>
</evidence>
<dbReference type="Pfam" id="PF12397">
    <property type="entry name" value="U3snoRNP10"/>
    <property type="match status" value="1"/>
</dbReference>
<dbReference type="OrthoDB" id="31183at2759"/>
<evidence type="ECO:0000256" key="3">
    <source>
        <dbReference type="ARBA" id="ARBA00011399"/>
    </source>
</evidence>
<keyword evidence="12" id="KW-1133">Transmembrane helix</keyword>
<evidence type="ECO:0000259" key="14">
    <source>
        <dbReference type="SMART" id="SM01036"/>
    </source>
</evidence>
<gene>
    <name evidence="15" type="ORF">jhhlp_001199</name>
</gene>
<dbReference type="FunCoup" id="A0A2N3NHJ0">
    <property type="interactions" value="1054"/>
</dbReference>
<dbReference type="GO" id="GO:0034455">
    <property type="term" value="C:t-UTP complex"/>
    <property type="evidence" value="ECO:0007669"/>
    <property type="project" value="TreeGrafter"/>
</dbReference>
<dbReference type="GO" id="GO:0032040">
    <property type="term" value="C:small-subunit processome"/>
    <property type="evidence" value="ECO:0007669"/>
    <property type="project" value="TreeGrafter"/>
</dbReference>
<dbReference type="GO" id="GO:0030515">
    <property type="term" value="F:snoRNA binding"/>
    <property type="evidence" value="ECO:0007669"/>
    <property type="project" value="TreeGrafter"/>
</dbReference>
<evidence type="ECO:0000256" key="7">
    <source>
        <dbReference type="ARBA" id="ARBA00022737"/>
    </source>
</evidence>
<evidence type="ECO:0000256" key="2">
    <source>
        <dbReference type="ARBA" id="ARBA00010559"/>
    </source>
</evidence>
<dbReference type="SMART" id="SM01036">
    <property type="entry name" value="BP28CT"/>
    <property type="match status" value="1"/>
</dbReference>
<name>A0A2N3NHJ0_9PEZI</name>
<dbReference type="PANTHER" id="PTHR13457">
    <property type="entry name" value="BAP28"/>
    <property type="match status" value="1"/>
</dbReference>
<evidence type="ECO:0000256" key="4">
    <source>
        <dbReference type="ARBA" id="ARBA00015399"/>
    </source>
</evidence>
<dbReference type="VEuPathDB" id="FungiDB:jhhlp_001199"/>
<keyword evidence="7" id="KW-0677">Repeat</keyword>
<evidence type="ECO:0000256" key="9">
    <source>
        <dbReference type="ARBA" id="ARBA00023274"/>
    </source>
</evidence>
<keyword evidence="16" id="KW-1185">Reference proteome</keyword>
<dbReference type="InterPro" id="IPR016024">
    <property type="entry name" value="ARM-type_fold"/>
</dbReference>
<reference evidence="15 16" key="1">
    <citation type="journal article" date="2017" name="G3 (Bethesda)">
        <title>First Draft Genome Sequence of the Pathogenic Fungus Lomentospora prolificans (Formerly Scedosporium prolificans).</title>
        <authorList>
            <person name="Luo R."/>
            <person name="Zimin A."/>
            <person name="Workman R."/>
            <person name="Fan Y."/>
            <person name="Pertea G."/>
            <person name="Grossman N."/>
            <person name="Wear M.P."/>
            <person name="Jia B."/>
            <person name="Miller H."/>
            <person name="Casadevall A."/>
            <person name="Timp W."/>
            <person name="Zhang S.X."/>
            <person name="Salzberg S.L."/>
        </authorList>
    </citation>
    <scope>NUCLEOTIDE SEQUENCE [LARGE SCALE GENOMIC DNA]</scope>
    <source>
        <strain evidence="15 16">JHH-5317</strain>
    </source>
</reference>
<dbReference type="Gene3D" id="1.25.10.10">
    <property type="entry name" value="Leucine-rich Repeat Variant"/>
    <property type="match status" value="3"/>
</dbReference>
<comment type="function">
    <text evidence="10">Involved in nucleolar processing of pre-18S ribosomal RNA. Involved in ribosome biosynthesis.</text>
</comment>
<dbReference type="SUPFAM" id="SSF48371">
    <property type="entry name" value="ARM repeat"/>
    <property type="match status" value="3"/>
</dbReference>
<organism evidence="15 16">
    <name type="scientific">Lomentospora prolificans</name>
    <dbReference type="NCBI Taxonomy" id="41688"/>
    <lineage>
        <taxon>Eukaryota</taxon>
        <taxon>Fungi</taxon>
        <taxon>Dikarya</taxon>
        <taxon>Ascomycota</taxon>
        <taxon>Pezizomycotina</taxon>
        <taxon>Sordariomycetes</taxon>
        <taxon>Hypocreomycetidae</taxon>
        <taxon>Microascales</taxon>
        <taxon>Microascaceae</taxon>
        <taxon>Lomentospora</taxon>
    </lineage>
</organism>
<evidence type="ECO:0000256" key="8">
    <source>
        <dbReference type="ARBA" id="ARBA00023242"/>
    </source>
</evidence>
<keyword evidence="9 12" id="KW-0687">Ribonucleoprotein</keyword>
<evidence type="ECO:0000313" key="15">
    <source>
        <dbReference type="EMBL" id="PKS11905.1"/>
    </source>
</evidence>
<dbReference type="PROSITE" id="PS50077">
    <property type="entry name" value="HEAT_REPEAT"/>
    <property type="match status" value="1"/>
</dbReference>
<dbReference type="InterPro" id="IPR056473">
    <property type="entry name" value="HEAT_Utp10/HEAT1"/>
</dbReference>
<protein>
    <recommendedName>
        <fullName evidence="4 12">U3 small nucleolar RNA-associated protein 10</fullName>
    </recommendedName>
</protein>
<dbReference type="STRING" id="41688.A0A2N3NHJ0"/>
<evidence type="ECO:0000256" key="5">
    <source>
        <dbReference type="ARBA" id="ARBA00022517"/>
    </source>
</evidence>
<keyword evidence="5 12" id="KW-0690">Ribosome biogenesis</keyword>
<comment type="similarity">
    <text evidence="2 12">Belongs to the HEATR1/UTP10 family.</text>
</comment>
<dbReference type="InterPro" id="IPR021133">
    <property type="entry name" value="HEAT_type_2"/>
</dbReference>
<keyword evidence="6 12" id="KW-0698">rRNA processing</keyword>
<evidence type="ECO:0000256" key="13">
    <source>
        <dbReference type="SAM" id="MobiDB-lite"/>
    </source>
</evidence>
<feature type="compositionally biased region" description="Basic and acidic residues" evidence="13">
    <location>
        <begin position="472"/>
        <end position="486"/>
    </location>
</feature>
<comment type="subunit">
    <text evidence="3 12">Component of the ribosomal small subunit (SSU) processome.</text>
</comment>
<dbReference type="PANTHER" id="PTHR13457:SF1">
    <property type="entry name" value="HEAT REPEAT-CONTAINING PROTEIN 1"/>
    <property type="match status" value="1"/>
</dbReference>
<proteinExistence type="inferred from homology"/>
<keyword evidence="8 12" id="KW-0539">Nucleus</keyword>
<dbReference type="Pfam" id="PF02985">
    <property type="entry name" value="HEAT"/>
    <property type="match status" value="1"/>
</dbReference>
<dbReference type="InParanoid" id="A0A2N3NHJ0"/>
<feature type="region of interest" description="Disordered" evidence="13">
    <location>
        <begin position="887"/>
        <end position="908"/>
    </location>
</feature>
<feature type="domain" description="BP28 C-terminal" evidence="14">
    <location>
        <begin position="1533"/>
        <end position="1687"/>
    </location>
</feature>
<keyword evidence="12" id="KW-0812">Transmembrane</keyword>
<sequence length="1817" mass="200482">MATSLAKQLAQIAAKSKTTLNAKAQKAAHSKSLIWEPKVAATQSFQSLYPVCYEGFEELCGLDARFTTFRATLFSEQSQSEDRTQLTEAENAELDRRVETFLRLVGSRLRLMPAIKAIEWLIRRFRIHEFNTAFLLTTFLPYHTLPVFVTLLSILPSQIPDDYRFLQPYIRSLTSPPRATLVHQTINHPRLLAAISEYTLASCNAKQHYQTLIAFWGGILTEAVNGLVDKNKSGRKAVQYDNDQALLHQLGPIFGEALMMKKVPQAQIAAYMALAVFVSKGDLGDAAVSAFMEQLALGWTSETVRPGLVCLSILGQHRSAKQVSGKIAKALLKIPDVEKHLVEIGREWRVDRLANGLCLAMIDRAARKGCARGLHVVGALIRANVLTSKQTSVLFKALLLLGTNLSEDVDKSGSVRKELGTMLVQLSQDPGECGDIIQSAITDIDFDMDQLEMRLDLSLRQNKALPSTEEGAMEKDETVEPAKENPTDELAKLARLPSGLSANLGRDAGAAFPAVSQAFLRAIIDPSSEKLLQDFDALPILSRDQALVDPTYFAFYVRIWCGAFPALAKAKALEMVKLRLKACDQGVDLQGLIPYILTGLSDPSKKVRQAAANLLTVLAQAYPSDTKESGTTVWATKTLYPGSQNREDLGTEAAIKVIKSVLLPALEECVIHQDHVSSIFESSIGPGKAKDSEETKGRLPPPVRLAFAKFISNAVFRTPFLLVKERLLKALNRVRSIPSTSRTQLLLPSLNWWAGLTSQEVSELVKKERVDEADLNQRFVETVVANDTAGLQALLKIIITSKDTREDFVEAIFLRLRKLWSLMKPENKSSLANQMIDLALSGSDDDDMPRSKSIEAAELLRNVELTTEILSHFLESIHMETNIVVDSPPNKRRRLSNEGARGSGLQPSPEITAALKKATFVLQLIEISDPAAHAALLPSLFSTLAKLQTFRSVVGSDLGYLQNVVLTSLHAMLPAYKANSELKITISDGYGDLLVNCIQKSSSPIVQNAALLLIASLATTAPDVVIHCVMPIFTFMGVSVIRQSDDYSAHVVNQVIKEVVPPLVATLRKGKRSVVAASSELLLSFTSSYEHIPSHRRFGIFMSLVDTLGPDEFLFAIIALLVEKQGPTDGVLGFVTELLDRHNVRTQLDTLVKLIRLIGDLFKPAPNLASALLRPTSKLDPQVSQEAALNQLSALPALLSSRRLRIQVRKITERDDMQASEVRELYAGLLENILSLADVVKIHKELYALCGESLASLLNLLTIGEFIKAVENLLDRSDLGLRQKVLKALETRVNQESSADPSSRIVLLGFLPQLTAAIRDSEDIRYKHTAVACVDKIAEKYGEKDLEAVAAAASIIAGEHCLGQSDRHLRVMALLCLASLVSVLGHGVIPVLPSASKYAMNYLRECMTEKEPDSELHNACYFFVLSVVQHMPEMITGSYFEQILAISNASAEQELDDEAEDSRRTCLKALATQIDSKTLFTGLANGWPRAAGAGFKVGFHSFSEFCRSFIDMLIQAIGEYIDLIRTAITSHREQIIRKNVASLSSIFLNAHDFRRQEFEKGPVTDAVATKVAEIEGSINEVALLMIHKLNDGTFRPIFSQLIDWTGTGLAKSDITGRFRRSQSVYGFLYAFFNQLGRIVTSYATYMLDDAVRILKLASPKESREARILWESVLKVLAKCFEHDEDGFWQTPAHFGAVAPVLVDQFRYSGTLDLSESLAPAIVELARAASSQAHQKELNTSILKLLRSEQASARLAAVKCQQALADRLGEEWLAMLPEMLPFISELQDDDDEIVERETHRWIVKIEGVLGESLDNMLQ</sequence>
<dbReference type="Proteomes" id="UP000233524">
    <property type="component" value="Unassembled WGS sequence"/>
</dbReference>
<dbReference type="InterPro" id="IPR022125">
    <property type="entry name" value="U3snoRNP10_N"/>
</dbReference>
<dbReference type="InterPro" id="IPR011989">
    <property type="entry name" value="ARM-like"/>
</dbReference>
<evidence type="ECO:0000256" key="6">
    <source>
        <dbReference type="ARBA" id="ARBA00022552"/>
    </source>
</evidence>
<dbReference type="GO" id="GO:0045943">
    <property type="term" value="P:positive regulation of transcription by RNA polymerase I"/>
    <property type="evidence" value="ECO:0007669"/>
    <property type="project" value="TreeGrafter"/>
</dbReference>
<dbReference type="GO" id="GO:0000462">
    <property type="term" value="P:maturation of SSU-rRNA from tricistronic rRNA transcript (SSU-rRNA, 5.8S rRNA, LSU-rRNA)"/>
    <property type="evidence" value="ECO:0007669"/>
    <property type="project" value="TreeGrafter"/>
</dbReference>
<keyword evidence="12" id="KW-0472">Membrane</keyword>
<evidence type="ECO:0000256" key="11">
    <source>
        <dbReference type="PROSITE-ProRule" id="PRU00103"/>
    </source>
</evidence>
<dbReference type="EMBL" id="NLAX01000004">
    <property type="protein sequence ID" value="PKS11905.1"/>
    <property type="molecule type" value="Genomic_DNA"/>
</dbReference>
<feature type="region of interest" description="Disordered" evidence="13">
    <location>
        <begin position="466"/>
        <end position="486"/>
    </location>
</feature>
<dbReference type="InterPro" id="IPR012954">
    <property type="entry name" value="BP28_C_dom"/>
</dbReference>
<evidence type="ECO:0000256" key="1">
    <source>
        <dbReference type="ARBA" id="ARBA00004604"/>
    </source>
</evidence>
<dbReference type="Pfam" id="PF23243">
    <property type="entry name" value="HEAT_HEATR1"/>
    <property type="match status" value="1"/>
</dbReference>
<comment type="caution">
    <text evidence="15">The sequence shown here is derived from an EMBL/GenBank/DDBJ whole genome shotgun (WGS) entry which is preliminary data.</text>
</comment>